<dbReference type="EMBL" id="CP049934">
    <property type="protein sequence ID" value="QIM15512.1"/>
    <property type="molecule type" value="Genomic_DNA"/>
</dbReference>
<name>A0A6G8FHK0_9MICO</name>
<accession>A0A6G8FHK0</accession>
<dbReference type="KEGG" id="lins:G7067_02355"/>
<dbReference type="InterPro" id="IPR008651">
    <property type="entry name" value="Uncharacterised_HicB"/>
</dbReference>
<dbReference type="InterPro" id="IPR010985">
    <property type="entry name" value="Ribbon_hlx_hlx"/>
</dbReference>
<reference evidence="1 2" key="1">
    <citation type="submission" date="2020-03" db="EMBL/GenBank/DDBJ databases">
        <title>Leucobacter sp. nov., isolated from beetles.</title>
        <authorList>
            <person name="Hyun D.-W."/>
            <person name="Bae J.-W."/>
        </authorList>
    </citation>
    <scope>NUCLEOTIDE SEQUENCE [LARGE SCALE GENOMIC DNA]</scope>
    <source>
        <strain evidence="1 2">HDW9B</strain>
    </source>
</reference>
<dbReference type="SUPFAM" id="SSF47598">
    <property type="entry name" value="Ribbon-helix-helix"/>
    <property type="match status" value="1"/>
</dbReference>
<gene>
    <name evidence="1" type="ORF">G7067_02355</name>
</gene>
<organism evidence="1 2">
    <name type="scientific">Leucobacter insecticola</name>
    <dbReference type="NCBI Taxonomy" id="2714934"/>
    <lineage>
        <taxon>Bacteria</taxon>
        <taxon>Bacillati</taxon>
        <taxon>Actinomycetota</taxon>
        <taxon>Actinomycetes</taxon>
        <taxon>Micrococcales</taxon>
        <taxon>Microbacteriaceae</taxon>
        <taxon>Leucobacter</taxon>
    </lineage>
</organism>
<evidence type="ECO:0000313" key="2">
    <source>
        <dbReference type="Proteomes" id="UP000501387"/>
    </source>
</evidence>
<dbReference type="GO" id="GO:0006355">
    <property type="term" value="P:regulation of DNA-templated transcription"/>
    <property type="evidence" value="ECO:0007669"/>
    <property type="project" value="InterPro"/>
</dbReference>
<dbReference type="Proteomes" id="UP000501387">
    <property type="component" value="Chromosome"/>
</dbReference>
<evidence type="ECO:0000313" key="1">
    <source>
        <dbReference type="EMBL" id="QIM15512.1"/>
    </source>
</evidence>
<dbReference type="InterPro" id="IPR035069">
    <property type="entry name" value="TTHA1013/TTHA0281-like"/>
</dbReference>
<protein>
    <submittedName>
        <fullName evidence="1">Toxin-antitoxin system HicB family antitoxin</fullName>
    </submittedName>
</protein>
<keyword evidence="2" id="KW-1185">Reference proteome</keyword>
<dbReference type="Pfam" id="PF05534">
    <property type="entry name" value="HicB"/>
    <property type="match status" value="1"/>
</dbReference>
<dbReference type="RefSeq" id="WP_166321671.1">
    <property type="nucleotide sequence ID" value="NZ_CP049934.1"/>
</dbReference>
<proteinExistence type="predicted"/>
<dbReference type="AlphaFoldDB" id="A0A6G8FHK0"/>
<sequence length="108" mass="12026">MNADHYTYRVRWSGDDESYIGTVAEFRSLSWAADNQLEALKGIRALVSEVLEDMKKTGEALPAAIADREYSGKFMVRIPPEAHRQLAIDAAEQSVSLNRLVSNRLVGS</sequence>
<dbReference type="SUPFAM" id="SSF143100">
    <property type="entry name" value="TTHA1013/TTHA0281-like"/>
    <property type="match status" value="1"/>
</dbReference>